<evidence type="ECO:0000256" key="1">
    <source>
        <dbReference type="ARBA" id="ARBA00004374"/>
    </source>
</evidence>
<proteinExistence type="inferred from homology"/>
<keyword evidence="4" id="KW-0812">Transmembrane</keyword>
<keyword evidence="5" id="KW-0472">Membrane</keyword>
<dbReference type="PANTHER" id="PTHR12815:SF18">
    <property type="entry name" value="SORTING AND ASSEMBLY MACHINERY COMPONENT 50 HOMOLOG"/>
    <property type="match status" value="1"/>
</dbReference>
<dbReference type="EMBL" id="JAZHXJ010000021">
    <property type="protein sequence ID" value="KAL1881474.1"/>
    <property type="molecule type" value="Genomic_DNA"/>
</dbReference>
<accession>A0ABR3Y0E7</accession>
<dbReference type="InterPro" id="IPR000184">
    <property type="entry name" value="Bac_surfAg_D15"/>
</dbReference>
<evidence type="ECO:0000256" key="3">
    <source>
        <dbReference type="ARBA" id="ARBA00022452"/>
    </source>
</evidence>
<organism evidence="8 9">
    <name type="scientific">Phialemonium thermophilum</name>
    <dbReference type="NCBI Taxonomy" id="223376"/>
    <lineage>
        <taxon>Eukaryota</taxon>
        <taxon>Fungi</taxon>
        <taxon>Dikarya</taxon>
        <taxon>Ascomycota</taxon>
        <taxon>Pezizomycotina</taxon>
        <taxon>Sordariomycetes</taxon>
        <taxon>Sordariomycetidae</taxon>
        <taxon>Cephalothecales</taxon>
        <taxon>Cephalothecaceae</taxon>
        <taxon>Phialemonium</taxon>
    </lineage>
</organism>
<comment type="subcellular location">
    <subcellularLocation>
        <location evidence="1">Mitochondrion outer membrane</location>
        <topology evidence="1">Multi-pass membrane protein</topology>
    </subcellularLocation>
</comment>
<name>A0ABR3Y0E7_9PEZI</name>
<dbReference type="Proteomes" id="UP001586593">
    <property type="component" value="Unassembled WGS sequence"/>
</dbReference>
<sequence length="527" mass="56292">MASQGSSKDGDEPKVIDKLKRDPRELQQEAHAKEEVLKVEDEQTQLRLMTLISEQLHRPASISSIEVHGAKNTRRSFLDPLFRPLVESSRNVGTTLGDVLEGLQTATSKLNRFDIFKSEPTIYLADARSSDPQAAGTDLDVSIRVAEKSRFIFKAGTDVGNTEGSAYTNAVWRNMFGGAETLSVNASAGTRTRSAYTATFSSPIASNPDFRVAVEGFASSSQKPWASHEEVLRGGTLRLAWLSSAGNTHALAYSAAWRQLTGLAPGASPTVRGDAGDSVKSSITHTFSRDRRDNPLLPQSGYLVRTSSELAGWGPLQGDVSFSKSELELSGAVPVPFPGEKGYNRKRITLGGSFRFGMLYPLPFGYSFGGRARPSRVNDRFQLGGPTDVRGFKIGGIGPHDGADSVGGDVYAAGSLNLLLPLPRTGPESPLRLQLFANGGRLTALSNKGKGKVGKEGAGLDSKTVWNGMVSALGELVNGLPSTSAGVGLVYAHSVARFELNFSLPLVLRRGEEGRKGLQVGVGINFL</sequence>
<evidence type="ECO:0000256" key="2">
    <source>
        <dbReference type="ARBA" id="ARBA00010913"/>
    </source>
</evidence>
<dbReference type="PANTHER" id="PTHR12815">
    <property type="entry name" value="SORTING AND ASSEMBLY MACHINERY SAMM50 PROTEIN FAMILY MEMBER"/>
    <property type="match status" value="1"/>
</dbReference>
<evidence type="ECO:0000256" key="5">
    <source>
        <dbReference type="ARBA" id="ARBA00023136"/>
    </source>
</evidence>
<gene>
    <name evidence="8" type="ORF">VTK73DRAFT_3536</name>
</gene>
<keyword evidence="9" id="KW-1185">Reference proteome</keyword>
<keyword evidence="3" id="KW-1134">Transmembrane beta strand</keyword>
<feature type="compositionally biased region" description="Basic and acidic residues" evidence="6">
    <location>
        <begin position="8"/>
        <end position="31"/>
    </location>
</feature>
<dbReference type="Gene3D" id="2.40.160.50">
    <property type="entry name" value="membrane protein fhac: a member of the omp85/tpsb transporter family"/>
    <property type="match status" value="1"/>
</dbReference>
<comment type="caution">
    <text evidence="8">The sequence shown here is derived from an EMBL/GenBank/DDBJ whole genome shotgun (WGS) entry which is preliminary data.</text>
</comment>
<dbReference type="Pfam" id="PF01103">
    <property type="entry name" value="Omp85"/>
    <property type="match status" value="1"/>
</dbReference>
<feature type="domain" description="Bacterial surface antigen (D15)" evidence="7">
    <location>
        <begin position="174"/>
        <end position="526"/>
    </location>
</feature>
<protein>
    <recommendedName>
        <fullName evidence="7">Bacterial surface antigen (D15) domain-containing protein</fullName>
    </recommendedName>
</protein>
<evidence type="ECO:0000256" key="4">
    <source>
        <dbReference type="ARBA" id="ARBA00022692"/>
    </source>
</evidence>
<comment type="similarity">
    <text evidence="2">Belongs to the SAM50/omp85 family.</text>
</comment>
<feature type="region of interest" description="Disordered" evidence="6">
    <location>
        <begin position="267"/>
        <end position="294"/>
    </location>
</feature>
<evidence type="ECO:0000313" key="8">
    <source>
        <dbReference type="EMBL" id="KAL1881474.1"/>
    </source>
</evidence>
<dbReference type="InterPro" id="IPR039910">
    <property type="entry name" value="D15-like"/>
</dbReference>
<evidence type="ECO:0000259" key="7">
    <source>
        <dbReference type="Pfam" id="PF01103"/>
    </source>
</evidence>
<reference evidence="8 9" key="1">
    <citation type="journal article" date="2024" name="Commun. Biol.">
        <title>Comparative genomic analysis of thermophilic fungi reveals convergent evolutionary adaptations and gene losses.</title>
        <authorList>
            <person name="Steindorff A.S."/>
            <person name="Aguilar-Pontes M.V."/>
            <person name="Robinson A.J."/>
            <person name="Andreopoulos B."/>
            <person name="LaButti K."/>
            <person name="Kuo A."/>
            <person name="Mondo S."/>
            <person name="Riley R."/>
            <person name="Otillar R."/>
            <person name="Haridas S."/>
            <person name="Lipzen A."/>
            <person name="Grimwood J."/>
            <person name="Schmutz J."/>
            <person name="Clum A."/>
            <person name="Reid I.D."/>
            <person name="Moisan M.C."/>
            <person name="Butler G."/>
            <person name="Nguyen T.T.M."/>
            <person name="Dewar K."/>
            <person name="Conant G."/>
            <person name="Drula E."/>
            <person name="Henrissat B."/>
            <person name="Hansel C."/>
            <person name="Singer S."/>
            <person name="Hutchinson M.I."/>
            <person name="de Vries R.P."/>
            <person name="Natvig D.O."/>
            <person name="Powell A.J."/>
            <person name="Tsang A."/>
            <person name="Grigoriev I.V."/>
        </authorList>
    </citation>
    <scope>NUCLEOTIDE SEQUENCE [LARGE SCALE GENOMIC DNA]</scope>
    <source>
        <strain evidence="8 9">ATCC 24622</strain>
    </source>
</reference>
<feature type="region of interest" description="Disordered" evidence="6">
    <location>
        <begin position="1"/>
        <end position="31"/>
    </location>
</feature>
<evidence type="ECO:0000313" key="9">
    <source>
        <dbReference type="Proteomes" id="UP001586593"/>
    </source>
</evidence>
<evidence type="ECO:0000256" key="6">
    <source>
        <dbReference type="SAM" id="MobiDB-lite"/>
    </source>
</evidence>